<dbReference type="AlphaFoldDB" id="A0A948T2Q6"/>
<dbReference type="GO" id="GO:0006310">
    <property type="term" value="P:DNA recombination"/>
    <property type="evidence" value="ECO:0007669"/>
    <property type="project" value="UniProtKB-KW"/>
</dbReference>
<dbReference type="EMBL" id="JAHLFP010000044">
    <property type="protein sequence ID" value="MBU3806300.1"/>
    <property type="molecule type" value="Genomic_DNA"/>
</dbReference>
<evidence type="ECO:0000256" key="2">
    <source>
        <dbReference type="ARBA" id="ARBA00009840"/>
    </source>
</evidence>
<dbReference type="InterPro" id="IPR003798">
    <property type="entry name" value="DNA_recombination_RmuC"/>
</dbReference>
<reference evidence="6" key="1">
    <citation type="journal article" date="2021" name="PeerJ">
        <title>Extensive microbial diversity within the chicken gut microbiome revealed by metagenomics and culture.</title>
        <authorList>
            <person name="Gilroy R."/>
            <person name="Ravi A."/>
            <person name="Getino M."/>
            <person name="Pursley I."/>
            <person name="Horton D.L."/>
            <person name="Alikhan N.F."/>
            <person name="Baker D."/>
            <person name="Gharbi K."/>
            <person name="Hall N."/>
            <person name="Watson M."/>
            <person name="Adriaenssens E.M."/>
            <person name="Foster-Nyarko E."/>
            <person name="Jarju S."/>
            <person name="Secka A."/>
            <person name="Antonio M."/>
            <person name="Oren A."/>
            <person name="Chaudhuri R.R."/>
            <person name="La Ragione R."/>
            <person name="Hildebrand F."/>
            <person name="Pallen M.J."/>
        </authorList>
    </citation>
    <scope>NUCLEOTIDE SEQUENCE</scope>
    <source>
        <strain evidence="6">B5_2728</strain>
    </source>
</reference>
<evidence type="ECO:0000313" key="7">
    <source>
        <dbReference type="Proteomes" id="UP000713596"/>
    </source>
</evidence>
<evidence type="ECO:0000256" key="5">
    <source>
        <dbReference type="SAM" id="MobiDB-lite"/>
    </source>
</evidence>
<evidence type="ECO:0000313" key="6">
    <source>
        <dbReference type="EMBL" id="MBU3806300.1"/>
    </source>
</evidence>
<proteinExistence type="inferred from homology"/>
<name>A0A948T2Q6_9FIRM</name>
<organism evidence="6 7">
    <name type="scientific">Candidatus Allofournierella pullistercoris</name>
    <dbReference type="NCBI Taxonomy" id="2838597"/>
    <lineage>
        <taxon>Bacteria</taxon>
        <taxon>Bacillati</taxon>
        <taxon>Bacillota</taxon>
        <taxon>Clostridia</taxon>
        <taxon>Eubacteriales</taxon>
        <taxon>Oscillospiraceae</taxon>
        <taxon>Allofournierella</taxon>
    </lineage>
</organism>
<accession>A0A948T2Q6</accession>
<comment type="caution">
    <text evidence="6">The sequence shown here is derived from an EMBL/GenBank/DDBJ whole genome shotgun (WGS) entry which is preliminary data.</text>
</comment>
<evidence type="ECO:0000256" key="1">
    <source>
        <dbReference type="ARBA" id="ARBA00003416"/>
    </source>
</evidence>
<feature type="region of interest" description="Disordered" evidence="5">
    <location>
        <begin position="374"/>
        <end position="401"/>
    </location>
</feature>
<dbReference type="Pfam" id="PF02646">
    <property type="entry name" value="RmuC"/>
    <property type="match status" value="1"/>
</dbReference>
<gene>
    <name evidence="6" type="primary">rmuC</name>
    <name evidence="6" type="ORF">H9882_05345</name>
</gene>
<protein>
    <submittedName>
        <fullName evidence="6">DNA recombination protein RmuC</fullName>
    </submittedName>
</protein>
<comment type="function">
    <text evidence="1">Involved in DNA recombination.</text>
</comment>
<comment type="similarity">
    <text evidence="2">Belongs to the RmuC family.</text>
</comment>
<evidence type="ECO:0000256" key="3">
    <source>
        <dbReference type="ARBA" id="ARBA00023054"/>
    </source>
</evidence>
<evidence type="ECO:0000256" key="4">
    <source>
        <dbReference type="ARBA" id="ARBA00023172"/>
    </source>
</evidence>
<keyword evidence="3" id="KW-0175">Coiled coil</keyword>
<dbReference type="PANTHER" id="PTHR30563:SF0">
    <property type="entry name" value="DNA RECOMBINATION PROTEIN RMUC"/>
    <property type="match status" value="1"/>
</dbReference>
<dbReference type="PANTHER" id="PTHR30563">
    <property type="entry name" value="DNA RECOMBINATION PROTEIN RMUC"/>
    <property type="match status" value="1"/>
</dbReference>
<keyword evidence="4" id="KW-0233">DNA recombination</keyword>
<reference evidence="6" key="2">
    <citation type="submission" date="2021-04" db="EMBL/GenBank/DDBJ databases">
        <authorList>
            <person name="Gilroy R."/>
        </authorList>
    </citation>
    <scope>NUCLEOTIDE SEQUENCE</scope>
    <source>
        <strain evidence="6">B5_2728</strain>
    </source>
</reference>
<dbReference type="Proteomes" id="UP000713596">
    <property type="component" value="Unassembled WGS sequence"/>
</dbReference>
<sequence length="401" mass="44737">MELATLLLAAAACILSLVGLLRQVSQQPPLNGDDLEQVRQDLLAEIRQTRQELNNRVMSGMQAGAMQTEQKLESIRTTMELRLGAMQTSNDRRLEQMRLTVEEKLQQTLEDRLQKSFGLVSKQLEMVYQGLGEMRHLATGVGDLKKVLSNVKTRGILGEVQLAAILDELLTKEQYSENIATVPGSSERVEFALKLPGTGQNPVWLPMDAKFPADAYTALLDAYDSGDKTNVETAAKDLEKRMRSFAKDIHTKYISPPHTTDFGIMFLPVEGLYAEVVRRGISHRLQQEFKIVVAGPTTMAALLNSLQMGFRTLAIQKRSSEVWKVLGGVKTEFETFGKALAQAQNRINQASHELENLVGVRTRQIQRKLSQVTELPAEDEPNSYPLDTRDFSSTLPGDLLQ</sequence>